<dbReference type="Gene3D" id="3.90.550.10">
    <property type="entry name" value="Spore Coat Polysaccharide Biosynthesis Protein SpsA, Chain A"/>
    <property type="match status" value="1"/>
</dbReference>
<gene>
    <name evidence="2" type="ORF">B8W69_08335</name>
</gene>
<reference evidence="2 3" key="1">
    <citation type="submission" date="2017-04" db="EMBL/GenBank/DDBJ databases">
        <title>The new phylogeny of genus Mycobacterium.</title>
        <authorList>
            <person name="Tortoli E."/>
            <person name="Trovato A."/>
            <person name="Cirillo D.M."/>
        </authorList>
    </citation>
    <scope>NUCLEOTIDE SEQUENCE [LARGE SCALE GENOMIC DNA]</scope>
    <source>
        <strain evidence="2 3">DSM 45247</strain>
    </source>
</reference>
<evidence type="ECO:0000313" key="2">
    <source>
        <dbReference type="EMBL" id="OSC29813.1"/>
    </source>
</evidence>
<accession>A0A1X2L8K0</accession>
<dbReference type="PANTHER" id="PTHR22916">
    <property type="entry name" value="GLYCOSYLTRANSFERASE"/>
    <property type="match status" value="1"/>
</dbReference>
<dbReference type="AlphaFoldDB" id="A0A1X2L8K0"/>
<keyword evidence="3" id="KW-1185">Reference proteome</keyword>
<dbReference type="GO" id="GO:0016740">
    <property type="term" value="F:transferase activity"/>
    <property type="evidence" value="ECO:0007669"/>
    <property type="project" value="UniProtKB-KW"/>
</dbReference>
<dbReference type="EMBL" id="NCXM01000007">
    <property type="protein sequence ID" value="OSC29813.1"/>
    <property type="molecule type" value="Genomic_DNA"/>
</dbReference>
<evidence type="ECO:0000259" key="1">
    <source>
        <dbReference type="Pfam" id="PF00535"/>
    </source>
</evidence>
<evidence type="ECO:0000313" key="3">
    <source>
        <dbReference type="Proteomes" id="UP000242320"/>
    </source>
</evidence>
<dbReference type="OrthoDB" id="9788101at2"/>
<dbReference type="CDD" id="cd06433">
    <property type="entry name" value="GT_2_WfgS_like"/>
    <property type="match status" value="1"/>
</dbReference>
<protein>
    <submittedName>
        <fullName evidence="2">Glycosyltransferase</fullName>
    </submittedName>
</protein>
<dbReference type="Proteomes" id="UP000242320">
    <property type="component" value="Unassembled WGS sequence"/>
</dbReference>
<keyword evidence="2" id="KW-0808">Transferase</keyword>
<comment type="caution">
    <text evidence="2">The sequence shown here is derived from an EMBL/GenBank/DDBJ whole genome shotgun (WGS) entry which is preliminary data.</text>
</comment>
<dbReference type="Pfam" id="PF00535">
    <property type="entry name" value="Glycos_transf_2"/>
    <property type="match status" value="1"/>
</dbReference>
<dbReference type="SUPFAM" id="SSF53448">
    <property type="entry name" value="Nucleotide-diphospho-sugar transferases"/>
    <property type="match status" value="1"/>
</dbReference>
<proteinExistence type="predicted"/>
<organism evidence="2 3">
    <name type="scientific">Mycolicibacterium vulneris</name>
    <dbReference type="NCBI Taxonomy" id="547163"/>
    <lineage>
        <taxon>Bacteria</taxon>
        <taxon>Bacillati</taxon>
        <taxon>Actinomycetota</taxon>
        <taxon>Actinomycetes</taxon>
        <taxon>Mycobacteriales</taxon>
        <taxon>Mycobacteriaceae</taxon>
        <taxon>Mycolicibacterium</taxon>
    </lineage>
</organism>
<dbReference type="RefSeq" id="WP_085289516.1">
    <property type="nucleotide sequence ID" value="NZ_NCXM01000007.1"/>
</dbReference>
<name>A0A1X2L8K0_9MYCO</name>
<dbReference type="InterPro" id="IPR001173">
    <property type="entry name" value="Glyco_trans_2-like"/>
</dbReference>
<dbReference type="PANTHER" id="PTHR22916:SF67">
    <property type="entry name" value="COLANIC ACID BIOSYNTHESIS GLYCOSYL TRANSFERASE WCAE-RELATED"/>
    <property type="match status" value="1"/>
</dbReference>
<dbReference type="InterPro" id="IPR029044">
    <property type="entry name" value="Nucleotide-diphossugar_trans"/>
</dbReference>
<sequence length="276" mass="30836">MKSTPTVSVITISFQDLEGLKRTVDSVRAQRYEGGIEHIVIDGGSGDEVEAYLSRCEPGFAYWQSEPDGGRYDAMNQGIAHASGDLLWFMHSGDRFSDPDAIGQVVEAISGRGPAQDVWGFGMDNLIGLGRVRGPIPFSLRKFLAGWQVVPHQASFFGSSLVRKLGGYDLDFGVAADQEFILRAALLREPITIRRVLCDFDTTGVGTNRHPSVVFRDLRRMWDLHGRYPLGGRRTSLGYLWAWEFYLRCLETVFTQATKASARWRRPKRAASVENS</sequence>
<feature type="domain" description="Glycosyltransferase 2-like" evidence="1">
    <location>
        <begin position="8"/>
        <end position="114"/>
    </location>
</feature>